<organism evidence="3 4">
    <name type="scientific">Cellulosilyticum lentocellum (strain ATCC 49066 / DSM 5427 / NCIMB 11756 / RHM5)</name>
    <name type="common">Clostridium lentocellum</name>
    <dbReference type="NCBI Taxonomy" id="642492"/>
    <lineage>
        <taxon>Bacteria</taxon>
        <taxon>Bacillati</taxon>
        <taxon>Bacillota</taxon>
        <taxon>Clostridia</taxon>
        <taxon>Lachnospirales</taxon>
        <taxon>Cellulosilyticaceae</taxon>
        <taxon>Cellulosilyticum</taxon>
    </lineage>
</organism>
<dbReference type="InterPro" id="IPR001296">
    <property type="entry name" value="Glyco_trans_1"/>
</dbReference>
<sequence>MKVAIVHEWLSVYGGSERVVEVLHELFPEAPIYTLVYDKDNMPERFKNYDIRTTFVQKLPFAKKKYPHYLPFMPRAFEELDLTEYDLVLTSSSSCCKGVITRSDALNICYCYTPIRYVWEFYYEYTKEMKGLKRWFVSHVIHKIRMWDRLAADRVDYFIAISHYIQNRISKYYRRESKVIFPPVNTHLYEIAPKKQDYYLVVSRLVTYKRIDLAIKAFNELGLPLVIIGGGPEEKKLKAMAKENIIFLGRLSDEEIARYYAESKAFIFPGEEDFGITPVEAQASGTPVIAYGRGGVMDTVKDSKTGILFREQTSESLIAAIELFEAVGVSYDSAQIKLHSEAFAVSRFKENLLLYIEQCIEEQTKRKLHQQQYEAIEKIAR</sequence>
<feature type="domain" description="Glycosyl transferase family 1" evidence="1">
    <location>
        <begin position="193"/>
        <end position="325"/>
    </location>
</feature>
<dbReference type="RefSeq" id="WP_013658742.1">
    <property type="nucleotide sequence ID" value="NC_015275.1"/>
</dbReference>
<evidence type="ECO:0000259" key="2">
    <source>
        <dbReference type="Pfam" id="PF13439"/>
    </source>
</evidence>
<dbReference type="GO" id="GO:0016757">
    <property type="term" value="F:glycosyltransferase activity"/>
    <property type="evidence" value="ECO:0007669"/>
    <property type="project" value="InterPro"/>
</dbReference>
<protein>
    <submittedName>
        <fullName evidence="3">Glycosyl transferase group 1</fullName>
    </submittedName>
</protein>
<evidence type="ECO:0000313" key="3">
    <source>
        <dbReference type="EMBL" id="ADZ85468.1"/>
    </source>
</evidence>
<evidence type="ECO:0000313" key="4">
    <source>
        <dbReference type="Proteomes" id="UP000008467"/>
    </source>
</evidence>
<dbReference type="InterPro" id="IPR028098">
    <property type="entry name" value="Glyco_trans_4-like_N"/>
</dbReference>
<dbReference type="STRING" id="642492.Clole_3788"/>
<dbReference type="KEGG" id="cle:Clole_3788"/>
<keyword evidence="4" id="KW-1185">Reference proteome</keyword>
<proteinExistence type="predicted"/>
<dbReference type="Proteomes" id="UP000008467">
    <property type="component" value="Chromosome"/>
</dbReference>
<dbReference type="AlphaFoldDB" id="F2JIJ8"/>
<dbReference type="Pfam" id="PF13439">
    <property type="entry name" value="Glyco_transf_4"/>
    <property type="match status" value="1"/>
</dbReference>
<dbReference type="Gene3D" id="3.40.50.2000">
    <property type="entry name" value="Glycogen Phosphorylase B"/>
    <property type="match status" value="2"/>
</dbReference>
<feature type="domain" description="Glycosyltransferase subfamily 4-like N-terminal" evidence="2">
    <location>
        <begin position="13"/>
        <end position="186"/>
    </location>
</feature>
<name>F2JIJ8_CELLD</name>
<evidence type="ECO:0000259" key="1">
    <source>
        <dbReference type="Pfam" id="PF00534"/>
    </source>
</evidence>
<dbReference type="PANTHER" id="PTHR45947:SF3">
    <property type="entry name" value="SULFOQUINOVOSYL TRANSFERASE SQD2"/>
    <property type="match status" value="1"/>
</dbReference>
<gene>
    <name evidence="3" type="ordered locus">Clole_3788</name>
</gene>
<dbReference type="eggNOG" id="COG0438">
    <property type="taxonomic scope" value="Bacteria"/>
</dbReference>
<dbReference type="InterPro" id="IPR050194">
    <property type="entry name" value="Glycosyltransferase_grp1"/>
</dbReference>
<dbReference type="PANTHER" id="PTHR45947">
    <property type="entry name" value="SULFOQUINOVOSYL TRANSFERASE SQD2"/>
    <property type="match status" value="1"/>
</dbReference>
<dbReference type="HOGENOM" id="CLU_041001_0_0_9"/>
<keyword evidence="3" id="KW-0808">Transferase</keyword>
<dbReference type="EMBL" id="CP002582">
    <property type="protein sequence ID" value="ADZ85468.1"/>
    <property type="molecule type" value="Genomic_DNA"/>
</dbReference>
<accession>F2JIJ8</accession>
<dbReference type="Pfam" id="PF00534">
    <property type="entry name" value="Glycos_transf_1"/>
    <property type="match status" value="1"/>
</dbReference>
<reference evidence="3 4" key="1">
    <citation type="journal article" date="2011" name="J. Bacteriol.">
        <title>Complete genome sequence of the cellulose-degrading bacterium Cellulosilyticum lentocellum.</title>
        <authorList>
            <consortium name="US DOE Joint Genome Institute"/>
            <person name="Miller D.A."/>
            <person name="Suen G."/>
            <person name="Bruce D."/>
            <person name="Copeland A."/>
            <person name="Cheng J.F."/>
            <person name="Detter C."/>
            <person name="Goodwin L.A."/>
            <person name="Han C.S."/>
            <person name="Hauser L.J."/>
            <person name="Land M.L."/>
            <person name="Lapidus A."/>
            <person name="Lucas S."/>
            <person name="Meincke L."/>
            <person name="Pitluck S."/>
            <person name="Tapia R."/>
            <person name="Teshima H."/>
            <person name="Woyke T."/>
            <person name="Fox B.G."/>
            <person name="Angert E.R."/>
            <person name="Currie C.R."/>
        </authorList>
    </citation>
    <scope>NUCLEOTIDE SEQUENCE [LARGE SCALE GENOMIC DNA]</scope>
    <source>
        <strain evidence="4">ATCC 49066 / DSM 5427 / NCIMB 11756 / RHM5</strain>
    </source>
</reference>
<dbReference type="SUPFAM" id="SSF53756">
    <property type="entry name" value="UDP-Glycosyltransferase/glycogen phosphorylase"/>
    <property type="match status" value="1"/>
</dbReference>